<dbReference type="PANTHER" id="PTHR11566:SF149">
    <property type="entry name" value="GTPASE, PUTATIVE (AFU_ORTHOLOGUE AFUA_6G11890)-RELATED"/>
    <property type="match status" value="1"/>
</dbReference>
<keyword evidence="2" id="KW-0342">GTP-binding</keyword>
<protein>
    <submittedName>
        <fullName evidence="6">Uncharacterized protein</fullName>
    </submittedName>
</protein>
<dbReference type="PRINTS" id="PR00195">
    <property type="entry name" value="DYNAMIN"/>
</dbReference>
<name>A0AAX6N0V5_9PEZI</name>
<evidence type="ECO:0000259" key="4">
    <source>
        <dbReference type="PROSITE" id="PS51388"/>
    </source>
</evidence>
<dbReference type="InterPro" id="IPR001401">
    <property type="entry name" value="Dynamin_GTPase"/>
</dbReference>
<feature type="domain" description="Dynamin-type G" evidence="5">
    <location>
        <begin position="36"/>
        <end position="316"/>
    </location>
</feature>
<dbReference type="InterPro" id="IPR022812">
    <property type="entry name" value="Dynamin"/>
</dbReference>
<feature type="domain" description="GED" evidence="4">
    <location>
        <begin position="636"/>
        <end position="727"/>
    </location>
</feature>
<dbReference type="GO" id="GO:0016020">
    <property type="term" value="C:membrane"/>
    <property type="evidence" value="ECO:0007669"/>
    <property type="project" value="TreeGrafter"/>
</dbReference>
<dbReference type="InterPro" id="IPR045063">
    <property type="entry name" value="Dynamin_N"/>
</dbReference>
<dbReference type="GO" id="GO:0000266">
    <property type="term" value="P:mitochondrial fission"/>
    <property type="evidence" value="ECO:0007669"/>
    <property type="project" value="TreeGrafter"/>
</dbReference>
<dbReference type="Gene3D" id="3.40.50.300">
    <property type="entry name" value="P-loop containing nucleotide triphosphate hydrolases"/>
    <property type="match status" value="1"/>
</dbReference>
<evidence type="ECO:0000256" key="3">
    <source>
        <dbReference type="SAM" id="MobiDB-lite"/>
    </source>
</evidence>
<feature type="compositionally biased region" description="Polar residues" evidence="3">
    <location>
        <begin position="741"/>
        <end position="762"/>
    </location>
</feature>
<dbReference type="Pfam" id="PF00350">
    <property type="entry name" value="Dynamin_N"/>
    <property type="match status" value="1"/>
</dbReference>
<dbReference type="GO" id="GO:0005874">
    <property type="term" value="C:microtubule"/>
    <property type="evidence" value="ECO:0007669"/>
    <property type="project" value="TreeGrafter"/>
</dbReference>
<evidence type="ECO:0000259" key="5">
    <source>
        <dbReference type="PROSITE" id="PS51718"/>
    </source>
</evidence>
<dbReference type="PANTHER" id="PTHR11566">
    <property type="entry name" value="DYNAMIN"/>
    <property type="match status" value="1"/>
</dbReference>
<organism evidence="6 7">
    <name type="scientific">Daldinia eschscholtzii</name>
    <dbReference type="NCBI Taxonomy" id="292717"/>
    <lineage>
        <taxon>Eukaryota</taxon>
        <taxon>Fungi</taxon>
        <taxon>Dikarya</taxon>
        <taxon>Ascomycota</taxon>
        <taxon>Pezizomycotina</taxon>
        <taxon>Sordariomycetes</taxon>
        <taxon>Xylariomycetidae</taxon>
        <taxon>Xylariales</taxon>
        <taxon>Hypoxylaceae</taxon>
        <taxon>Daldinia</taxon>
    </lineage>
</organism>
<dbReference type="InterPro" id="IPR030381">
    <property type="entry name" value="G_DYNAMIN_dom"/>
</dbReference>
<evidence type="ECO:0000313" key="7">
    <source>
        <dbReference type="Proteomes" id="UP001369815"/>
    </source>
</evidence>
<accession>A0AAX6N0V5</accession>
<dbReference type="SUPFAM" id="SSF52540">
    <property type="entry name" value="P-loop containing nucleoside triphosphate hydrolases"/>
    <property type="match status" value="1"/>
</dbReference>
<keyword evidence="1" id="KW-0547">Nucleotide-binding</keyword>
<dbReference type="FunFam" id="3.40.50.300:FF:001425">
    <property type="entry name" value="Dynamin GTPase, putative"/>
    <property type="match status" value="1"/>
</dbReference>
<dbReference type="GO" id="GO:0016559">
    <property type="term" value="P:peroxisome fission"/>
    <property type="evidence" value="ECO:0007669"/>
    <property type="project" value="TreeGrafter"/>
</dbReference>
<dbReference type="CDD" id="cd08771">
    <property type="entry name" value="DLP_1"/>
    <property type="match status" value="1"/>
</dbReference>
<dbReference type="GO" id="GO:0005525">
    <property type="term" value="F:GTP binding"/>
    <property type="evidence" value="ECO:0007669"/>
    <property type="project" value="InterPro"/>
</dbReference>
<feature type="compositionally biased region" description="Low complexity" evidence="3">
    <location>
        <begin position="799"/>
        <end position="808"/>
    </location>
</feature>
<dbReference type="EMBL" id="JBANMG010000001">
    <property type="protein sequence ID" value="KAK6958287.1"/>
    <property type="molecule type" value="Genomic_DNA"/>
</dbReference>
<dbReference type="AlphaFoldDB" id="A0AAX6N0V5"/>
<dbReference type="PROSITE" id="PS51718">
    <property type="entry name" value="G_DYNAMIN_2"/>
    <property type="match status" value="1"/>
</dbReference>
<comment type="caution">
    <text evidence="6">The sequence shown here is derived from an EMBL/GenBank/DDBJ whole genome shotgun (WGS) entry which is preliminary data.</text>
</comment>
<evidence type="ECO:0000256" key="1">
    <source>
        <dbReference type="ARBA" id="ARBA00022741"/>
    </source>
</evidence>
<dbReference type="InterPro" id="IPR027417">
    <property type="entry name" value="P-loop_NTPase"/>
</dbReference>
<sequence length="880" mass="97456">MDTISLDSGALEQLHGEQKALLDAIDDLRKHGIGRFVDLPQIIVVGDQSSGKSSVLEAISRVRFPVKDGLCTRFATELVLRTNGQTKVDVRILPFSSVDKETKTFDEKSFKKEDLPRIVEEAKKHMVSGDAGFSEDVLRIEISSPDVPHLTMVDLPGFYHSEDENQSAAGREIVDRLAERYMARKNSIILAVVSARNQVILQKVLSKVKQHDKHKERTLGIITKPDILIPDTQDEANFVRLAKNLDRSHELSLGWHVLRNRGEMEAADTDEQRDEKESIFFETSLWSSVPSKNRGVESLRKKLSGILLEHIKKNLQGLIDSIEDNINVRKAQLQRLGESRSTPRELRRHLDRIASQFHVLCLNAVEGNYTDEFFGGLYPGSDSTANNDSRVRKLRALVRDLNRAFAYVLETKGSRRIILPRNPNNGDSSFGSDNTTSNGLFENLTHKITLPTFLRPLANQYHFQAPEQVAFEKIASDLESLSSANQGNEFPGTSNDRLAVKLFQDQSQPWEKIAHRHMELVLATTKAFAEKLVGHLVNPDKRTCSAILTEIVDPFFDEKSAVLENKLQELLSHYKSGNPQPLDTEFRILLAKRRQKNVGVDVFRDLMASRPEFFTEAARKELAKLAISESPSEFGVDSLIDKSETYYEMSLRTFVDNVVVLAVENCLIRDLPSILTTAKINEMEDNELERLASESPEVQTERKELQSEYEALEKGLQICNRFKQRKSISMPSILVEPEAPVSTTSTPNIASAPQVNPVNPSAQGGFFGHYIASSGPANPSPPPAKGGFGGPIPNPPPSLSANSPSANLFGTSARSTNPAPLPAQSSAFGTANGSSSKSPFGTGNTASFGSTTTYGNTSGFASFNRTTNATKEPNKCKFIK</sequence>
<dbReference type="Proteomes" id="UP001369815">
    <property type="component" value="Unassembled WGS sequence"/>
</dbReference>
<proteinExistence type="predicted"/>
<dbReference type="InterPro" id="IPR020850">
    <property type="entry name" value="GED_dom"/>
</dbReference>
<dbReference type="SMART" id="SM00053">
    <property type="entry name" value="DYNc"/>
    <property type="match status" value="1"/>
</dbReference>
<dbReference type="Pfam" id="PF02212">
    <property type="entry name" value="GED"/>
    <property type="match status" value="1"/>
</dbReference>
<reference evidence="6 7" key="1">
    <citation type="journal article" date="2024" name="Front Chem Biol">
        <title>Unveiling the potential of Daldinia eschscholtzii MFLUCC 19-0629 through bioactivity and bioinformatics studies for enhanced sustainable agriculture production.</title>
        <authorList>
            <person name="Brooks S."/>
            <person name="Weaver J.A."/>
            <person name="Klomchit A."/>
            <person name="Alharthi S.A."/>
            <person name="Onlamun T."/>
            <person name="Nurani R."/>
            <person name="Vong T.K."/>
            <person name="Alberti F."/>
            <person name="Greco C."/>
        </authorList>
    </citation>
    <scope>NUCLEOTIDE SEQUENCE [LARGE SCALE GENOMIC DNA]</scope>
    <source>
        <strain evidence="6">MFLUCC 19-0629</strain>
    </source>
</reference>
<dbReference type="GO" id="GO:0006897">
    <property type="term" value="P:endocytosis"/>
    <property type="evidence" value="ECO:0007669"/>
    <property type="project" value="TreeGrafter"/>
</dbReference>
<feature type="region of interest" description="Disordered" evidence="3">
    <location>
        <begin position="739"/>
        <end position="880"/>
    </location>
</feature>
<evidence type="ECO:0000313" key="6">
    <source>
        <dbReference type="EMBL" id="KAK6958287.1"/>
    </source>
</evidence>
<dbReference type="Pfam" id="PF01031">
    <property type="entry name" value="Dynamin_M"/>
    <property type="match status" value="1"/>
</dbReference>
<dbReference type="GO" id="GO:0048312">
    <property type="term" value="P:intracellular distribution of mitochondria"/>
    <property type="evidence" value="ECO:0007669"/>
    <property type="project" value="TreeGrafter"/>
</dbReference>
<dbReference type="PROSITE" id="PS51388">
    <property type="entry name" value="GED"/>
    <property type="match status" value="1"/>
</dbReference>
<dbReference type="GO" id="GO:0003924">
    <property type="term" value="F:GTPase activity"/>
    <property type="evidence" value="ECO:0007669"/>
    <property type="project" value="InterPro"/>
</dbReference>
<gene>
    <name evidence="6" type="ORF">Daesc_001085</name>
</gene>
<dbReference type="GO" id="GO:0005739">
    <property type="term" value="C:mitochondrion"/>
    <property type="evidence" value="ECO:0007669"/>
    <property type="project" value="TreeGrafter"/>
</dbReference>
<keyword evidence="7" id="KW-1185">Reference proteome</keyword>
<dbReference type="GO" id="GO:0008017">
    <property type="term" value="F:microtubule binding"/>
    <property type="evidence" value="ECO:0007669"/>
    <property type="project" value="TreeGrafter"/>
</dbReference>
<dbReference type="InterPro" id="IPR003130">
    <property type="entry name" value="GED"/>
</dbReference>
<dbReference type="InterPro" id="IPR000375">
    <property type="entry name" value="Dynamin_stalk"/>
</dbReference>
<feature type="compositionally biased region" description="Polar residues" evidence="3">
    <location>
        <begin position="809"/>
        <end position="871"/>
    </location>
</feature>
<evidence type="ECO:0000256" key="2">
    <source>
        <dbReference type="ARBA" id="ARBA00023134"/>
    </source>
</evidence>